<dbReference type="InterPro" id="IPR004089">
    <property type="entry name" value="MCPsignal_dom"/>
</dbReference>
<evidence type="ECO:0008006" key="10">
    <source>
        <dbReference type="Google" id="ProtNLM"/>
    </source>
</evidence>
<keyword evidence="3" id="KW-0807">Transducer</keyword>
<dbReference type="InterPro" id="IPR003660">
    <property type="entry name" value="HAMP_dom"/>
</dbReference>
<keyword evidence="5" id="KW-0472">Membrane</keyword>
<dbReference type="SMART" id="SM00304">
    <property type="entry name" value="HAMP"/>
    <property type="match status" value="2"/>
</dbReference>
<feature type="transmembrane region" description="Helical" evidence="5">
    <location>
        <begin position="319"/>
        <end position="342"/>
    </location>
</feature>
<dbReference type="PANTHER" id="PTHR43531:SF14">
    <property type="entry name" value="METHYL-ACCEPTING CHEMOTAXIS PROTEIN I-RELATED"/>
    <property type="match status" value="1"/>
</dbReference>
<evidence type="ECO:0000256" key="2">
    <source>
        <dbReference type="ARBA" id="ARBA00029447"/>
    </source>
</evidence>
<dbReference type="InterPro" id="IPR051310">
    <property type="entry name" value="MCP_chemotaxis"/>
</dbReference>
<dbReference type="Gene3D" id="3.30.450.20">
    <property type="entry name" value="PAS domain"/>
    <property type="match status" value="1"/>
</dbReference>
<dbReference type="RefSeq" id="WP_368860148.1">
    <property type="nucleotide sequence ID" value="NZ_BSOG01000006.1"/>
</dbReference>
<dbReference type="PANTHER" id="PTHR43531">
    <property type="entry name" value="PROTEIN ICFG"/>
    <property type="match status" value="1"/>
</dbReference>
<dbReference type="SUPFAM" id="SSF58104">
    <property type="entry name" value="Methyl-accepting chemotaxis protein (MCP) signaling domain"/>
    <property type="match status" value="1"/>
</dbReference>
<proteinExistence type="inferred from homology"/>
<dbReference type="Pfam" id="PF18947">
    <property type="entry name" value="HAMP_2"/>
    <property type="match status" value="1"/>
</dbReference>
<keyword evidence="1" id="KW-0488">Methylation</keyword>
<name>A0ABQ5YKK4_9NEIS</name>
<dbReference type="PROSITE" id="PS50111">
    <property type="entry name" value="CHEMOTAXIS_TRANSDUC_2"/>
    <property type="match status" value="1"/>
</dbReference>
<feature type="domain" description="Methyl-accepting transducer" evidence="6">
    <location>
        <begin position="619"/>
        <end position="848"/>
    </location>
</feature>
<gene>
    <name evidence="8" type="ORF">GCM10007907_37580</name>
</gene>
<comment type="similarity">
    <text evidence="2">Belongs to the methyl-accepting chemotaxis (MCP) protein family.</text>
</comment>
<evidence type="ECO:0000313" key="9">
    <source>
        <dbReference type="Proteomes" id="UP001156706"/>
    </source>
</evidence>
<accession>A0ABQ5YKK4</accession>
<feature type="compositionally biased region" description="Basic and acidic residues" evidence="4">
    <location>
        <begin position="885"/>
        <end position="894"/>
    </location>
</feature>
<comment type="caution">
    <text evidence="8">The sequence shown here is derived from an EMBL/GenBank/DDBJ whole genome shotgun (WGS) entry which is preliminary data.</text>
</comment>
<keyword evidence="5" id="KW-0812">Transmembrane</keyword>
<feature type="compositionally biased region" description="Polar residues" evidence="4">
    <location>
        <begin position="862"/>
        <end position="872"/>
    </location>
</feature>
<protein>
    <recommendedName>
        <fullName evidence="10">HAMP domain-containing protein</fullName>
    </recommendedName>
</protein>
<feature type="domain" description="HAMP" evidence="7">
    <location>
        <begin position="339"/>
        <end position="392"/>
    </location>
</feature>
<organism evidence="8 9">
    <name type="scientific">Chitinimonas prasina</name>
    <dbReference type="NCBI Taxonomy" id="1434937"/>
    <lineage>
        <taxon>Bacteria</taxon>
        <taxon>Pseudomonadati</taxon>
        <taxon>Pseudomonadota</taxon>
        <taxon>Betaproteobacteria</taxon>
        <taxon>Neisseriales</taxon>
        <taxon>Chitinibacteraceae</taxon>
        <taxon>Chitinimonas</taxon>
    </lineage>
</organism>
<keyword evidence="5" id="KW-1133">Transmembrane helix</keyword>
<dbReference type="Gene3D" id="6.10.340.10">
    <property type="match status" value="1"/>
</dbReference>
<evidence type="ECO:0000256" key="1">
    <source>
        <dbReference type="ARBA" id="ARBA00022481"/>
    </source>
</evidence>
<evidence type="ECO:0000313" key="8">
    <source>
        <dbReference type="EMBL" id="GLR14968.1"/>
    </source>
</evidence>
<evidence type="ECO:0000256" key="5">
    <source>
        <dbReference type="SAM" id="Phobius"/>
    </source>
</evidence>
<evidence type="ECO:0000256" key="4">
    <source>
        <dbReference type="SAM" id="MobiDB-lite"/>
    </source>
</evidence>
<dbReference type="Pfam" id="PF00015">
    <property type="entry name" value="MCPsignal"/>
    <property type="match status" value="1"/>
</dbReference>
<dbReference type="Gene3D" id="1.10.287.950">
    <property type="entry name" value="Methyl-accepting chemotaxis protein"/>
    <property type="match status" value="1"/>
</dbReference>
<dbReference type="Proteomes" id="UP001156706">
    <property type="component" value="Unassembled WGS sequence"/>
</dbReference>
<feature type="transmembrane region" description="Helical" evidence="5">
    <location>
        <begin position="15"/>
        <end position="34"/>
    </location>
</feature>
<keyword evidence="9" id="KW-1185">Reference proteome</keyword>
<dbReference type="SMART" id="SM00283">
    <property type="entry name" value="MA"/>
    <property type="match status" value="1"/>
</dbReference>
<dbReference type="EMBL" id="BSOG01000006">
    <property type="protein sequence ID" value="GLR14968.1"/>
    <property type="molecule type" value="Genomic_DNA"/>
</dbReference>
<evidence type="ECO:0000256" key="3">
    <source>
        <dbReference type="PROSITE-ProRule" id="PRU00284"/>
    </source>
</evidence>
<dbReference type="SUPFAM" id="SSF158472">
    <property type="entry name" value="HAMP domain-like"/>
    <property type="match status" value="1"/>
</dbReference>
<evidence type="ECO:0000259" key="6">
    <source>
        <dbReference type="PROSITE" id="PS50111"/>
    </source>
</evidence>
<dbReference type="Pfam" id="PF00672">
    <property type="entry name" value="HAMP"/>
    <property type="match status" value="1"/>
</dbReference>
<dbReference type="PROSITE" id="PS50885">
    <property type="entry name" value="HAMP"/>
    <property type="match status" value="1"/>
</dbReference>
<dbReference type="CDD" id="cd06225">
    <property type="entry name" value="HAMP"/>
    <property type="match status" value="1"/>
</dbReference>
<reference evidence="9" key="1">
    <citation type="journal article" date="2019" name="Int. J. Syst. Evol. Microbiol.">
        <title>The Global Catalogue of Microorganisms (GCM) 10K type strain sequencing project: providing services to taxonomists for standard genome sequencing and annotation.</title>
        <authorList>
            <consortium name="The Broad Institute Genomics Platform"/>
            <consortium name="The Broad Institute Genome Sequencing Center for Infectious Disease"/>
            <person name="Wu L."/>
            <person name="Ma J."/>
        </authorList>
    </citation>
    <scope>NUCLEOTIDE SEQUENCE [LARGE SCALE GENOMIC DNA]</scope>
    <source>
        <strain evidence="9">NBRC 110044</strain>
    </source>
</reference>
<evidence type="ECO:0000259" key="7">
    <source>
        <dbReference type="PROSITE" id="PS50885"/>
    </source>
</evidence>
<dbReference type="CDD" id="cd11386">
    <property type="entry name" value="MCP_signal"/>
    <property type="match status" value="1"/>
</dbReference>
<feature type="region of interest" description="Disordered" evidence="4">
    <location>
        <begin position="862"/>
        <end position="927"/>
    </location>
</feature>
<sequence length="927" mass="100922">MKRFFFHQVGLRSKLTAMALIAIALIAFPSIHLWSKTHEEMAFITRERQSLQPIKETQELIRRAQLNRARAVMLAMGKASTAEYTGTHRAVEEQLAKLQALPELANERSLQDGIAGLRLSLANLASPSAGENPDALFTRHIQYVDQVYQLLQDEAAVFGLRLDPESVTYNLYDATLNGLANQLESVARIRGYGIQGLSDPKGSTIPLLRLQPVANVLTTQLQTTNRVLGYAKASQLEHADPEMAATIDKIAAENQQAVSKVLELVTKLSADQTIPLDQWISASSAALDQINENTTQLLVMLDEEFLQRLSDKQAIKHRLLLLLITLLLLMVGTALLVGYSIIVPLQQVVASANRIAQGDLSETGEGIKGNNEVARLAQAVGNMRQNLYDTQLRDQANARETARVVSALDNTSVNLMIADANRQIIYMNSSVRRMLKKAEPELRKALPSFDVDKLIGKSMDEFHKNPSHQSHLLASLTTTYQAKISVAGFHFRLIANPIFDSKAERLGSVVEWQDITDEVNTEAEVAALIEAASLGNFSSRLELSGKVGFFKILTEGINSLLDTTERGLNDVGAMFTALAAGNLTHRMAGDYSGMFARLQDDANLTVERLTEIVNQIKESSDTILTAAREIAAGNQNLSQRTESQAASLEETASAMEELTSTVKQNAENSRQANQLARGASDIAEKAGGVVGEVVDTMKGINSSANKIVDIIAVIDDIAFQTNILALNAAVEAARAGEQGRGFAVVASEVRNLAQRSAAAAKEIKQLINDSVDKVESGSLLVNQAGQTMEEVVNSVKHVTDIMSEISAASTEQSAGIQEVNQTVTQMDDMTQQNAALVEEAAAAAKSLEEQSHRLTEAVSAFRLTNESSSRSPRTYVHTATPVELPSRETSREESPSSNKASKKKTTDSSSTSRRLPKTIAEDDWEHF</sequence>